<dbReference type="Pfam" id="PF08242">
    <property type="entry name" value="Methyltransf_12"/>
    <property type="match status" value="1"/>
</dbReference>
<dbReference type="GO" id="GO:0008168">
    <property type="term" value="F:methyltransferase activity"/>
    <property type="evidence" value="ECO:0007669"/>
    <property type="project" value="InterPro"/>
</dbReference>
<reference evidence="2" key="1">
    <citation type="journal article" date="2011" name="BMC Genomics">
        <title>Shotgun sequencing of Yersinia enterocolitica strain W22703 (biotype 2, serotype O:9): genomic evidence for oscillation between invertebrates and mammals.</title>
        <authorList>
            <person name="Fuchs T.M."/>
            <person name="Brandt K."/>
            <person name="Starke M."/>
            <person name="Rattei T."/>
        </authorList>
    </citation>
    <scope>NUCLEOTIDE SEQUENCE</scope>
</reference>
<dbReference type="InterPro" id="IPR029063">
    <property type="entry name" value="SAM-dependent_MTases_sf"/>
</dbReference>
<dbReference type="AlphaFoldDB" id="F4N3Y2"/>
<dbReference type="PIRSF" id="PIRSF011491">
    <property type="entry name" value="Mtase_YbcY_prd"/>
    <property type="match status" value="1"/>
</dbReference>
<name>F4N3Y2_YEREN</name>
<dbReference type="Gene3D" id="3.40.50.150">
    <property type="entry name" value="Vaccinia Virus protein VP39"/>
    <property type="match status" value="1"/>
</dbReference>
<dbReference type="InterPro" id="IPR016584">
    <property type="entry name" value="MeTrfase_VrtF"/>
</dbReference>
<dbReference type="CDD" id="cd02440">
    <property type="entry name" value="AdoMet_MTases"/>
    <property type="match status" value="1"/>
</dbReference>
<protein>
    <submittedName>
        <fullName evidence="2">Uncharacterized protein ybcY</fullName>
    </submittedName>
</protein>
<organism evidence="2">
    <name type="scientific">Yersinia enterocolitica W22703</name>
    <dbReference type="NCBI Taxonomy" id="913028"/>
    <lineage>
        <taxon>Bacteria</taxon>
        <taxon>Pseudomonadati</taxon>
        <taxon>Pseudomonadota</taxon>
        <taxon>Gammaproteobacteria</taxon>
        <taxon>Enterobacterales</taxon>
        <taxon>Yersiniaceae</taxon>
        <taxon>Yersinia</taxon>
    </lineage>
</organism>
<gene>
    <name evidence="2" type="primary">ybcY</name>
    <name evidence="2" type="ORF">YEW_JK40780</name>
</gene>
<sequence>MERNTHDGAKVYNPLTLKLYDWWVLGVSNRFAWRCATDKHLLPFFLQNTGKKHLDIGVGTGYYLAHVPEDCFVSMMDLNSSSLNAAASRVGKGRIQYIIQHDVFTSYPDSLHEQFDSVSMFYLLHCLPGDMSGKSPVIRNATKSLTNNGKLFGATILGAGVEHNTFGQKLMNVYNGKGIFSNRNDSSEGLRQILSEHFMEVSITIKGTVALFQHQGKSRG</sequence>
<accession>F4N3Y2</accession>
<proteinExistence type="predicted"/>
<feature type="domain" description="Methyltransferase type 12" evidence="1">
    <location>
        <begin position="54"/>
        <end position="151"/>
    </location>
</feature>
<dbReference type="EMBL" id="FR718700">
    <property type="protein sequence ID" value="CBX72790.1"/>
    <property type="molecule type" value="Genomic_DNA"/>
</dbReference>
<dbReference type="SUPFAM" id="SSF53335">
    <property type="entry name" value="S-adenosyl-L-methionine-dependent methyltransferases"/>
    <property type="match status" value="1"/>
</dbReference>
<evidence type="ECO:0000313" key="2">
    <source>
        <dbReference type="EMBL" id="CBX72790.1"/>
    </source>
</evidence>
<dbReference type="InterPro" id="IPR013217">
    <property type="entry name" value="Methyltransf_12"/>
</dbReference>
<evidence type="ECO:0000259" key="1">
    <source>
        <dbReference type="Pfam" id="PF08242"/>
    </source>
</evidence>